<dbReference type="InterPro" id="IPR011990">
    <property type="entry name" value="TPR-like_helical_dom_sf"/>
</dbReference>
<feature type="transmembrane region" description="Helical" evidence="1">
    <location>
        <begin position="21"/>
        <end position="39"/>
    </location>
</feature>
<gene>
    <name evidence="2" type="ORF">KJB30_08640</name>
</gene>
<organism evidence="2 3">
    <name type="scientific">Pelotalea chapellei</name>
    <dbReference type="NCBI Taxonomy" id="44671"/>
    <lineage>
        <taxon>Bacteria</taxon>
        <taxon>Pseudomonadati</taxon>
        <taxon>Thermodesulfobacteriota</taxon>
        <taxon>Desulfuromonadia</taxon>
        <taxon>Geobacterales</taxon>
        <taxon>Geobacteraceae</taxon>
        <taxon>Pelotalea</taxon>
    </lineage>
</organism>
<keyword evidence="1" id="KW-0472">Membrane</keyword>
<keyword evidence="1" id="KW-0812">Transmembrane</keyword>
<dbReference type="RefSeq" id="WP_214298077.1">
    <property type="nucleotide sequence ID" value="NZ_JAHDYS010000007.1"/>
</dbReference>
<accession>A0ABS5U858</accession>
<keyword evidence="1" id="KW-1133">Transmembrane helix</keyword>
<dbReference type="Proteomes" id="UP000784128">
    <property type="component" value="Unassembled WGS sequence"/>
</dbReference>
<evidence type="ECO:0000313" key="3">
    <source>
        <dbReference type="Proteomes" id="UP000784128"/>
    </source>
</evidence>
<name>A0ABS5U858_9BACT</name>
<evidence type="ECO:0008006" key="4">
    <source>
        <dbReference type="Google" id="ProtNLM"/>
    </source>
</evidence>
<reference evidence="2 3" key="1">
    <citation type="submission" date="2021-05" db="EMBL/GenBank/DDBJ databases">
        <title>The draft genome of Geobacter chapellei DSM 13688.</title>
        <authorList>
            <person name="Xu Z."/>
            <person name="Masuda Y."/>
            <person name="Itoh H."/>
            <person name="Senoo K."/>
        </authorList>
    </citation>
    <scope>NUCLEOTIDE SEQUENCE [LARGE SCALE GENOMIC DNA]</scope>
    <source>
        <strain evidence="2 3">DSM 13688</strain>
    </source>
</reference>
<proteinExistence type="predicted"/>
<sequence>MHWQSPVNKPENGQRERFSSPLAVLGIFCSFLAVLALLFPEQGLLSILDQGDDPATSRYREVLLRVRPNDTDLRLKVASSHQSSGNPHQALETLSLLPSRLTAEQQQRAVELRYQALVGMFAQARPNGTEWQRLRPQVATAARELAGPSPPAWRLNAFAADARKAGDLETSREYLRKAESLTVAEKQPPKPLDPVADAIARGEYRAAAALCFQDMGKAVTLNRRRAMFMRGVRILQAGNLPLEALDAGERHLNGLSGDKTTLIFLTRVGLAANQPARAQSIIRKALGMDVDTSGAGPS</sequence>
<evidence type="ECO:0000256" key="1">
    <source>
        <dbReference type="SAM" id="Phobius"/>
    </source>
</evidence>
<dbReference type="EMBL" id="JAHDYS010000007">
    <property type="protein sequence ID" value="MBT1071847.1"/>
    <property type="molecule type" value="Genomic_DNA"/>
</dbReference>
<evidence type="ECO:0000313" key="2">
    <source>
        <dbReference type="EMBL" id="MBT1071847.1"/>
    </source>
</evidence>
<keyword evidence="3" id="KW-1185">Reference proteome</keyword>
<dbReference type="Gene3D" id="1.25.40.10">
    <property type="entry name" value="Tetratricopeptide repeat domain"/>
    <property type="match status" value="1"/>
</dbReference>
<comment type="caution">
    <text evidence="2">The sequence shown here is derived from an EMBL/GenBank/DDBJ whole genome shotgun (WGS) entry which is preliminary data.</text>
</comment>
<protein>
    <recommendedName>
        <fullName evidence="4">Tetratricopeptide repeat protein</fullName>
    </recommendedName>
</protein>